<dbReference type="SUPFAM" id="SSF81995">
    <property type="entry name" value="beta-sandwich domain of Sec23/24"/>
    <property type="match status" value="1"/>
</dbReference>
<protein>
    <submittedName>
        <fullName evidence="1">Uncharacterized protein</fullName>
    </submittedName>
</protein>
<dbReference type="Proteomes" id="UP001215151">
    <property type="component" value="Unassembled WGS sequence"/>
</dbReference>
<evidence type="ECO:0000313" key="1">
    <source>
        <dbReference type="EMBL" id="KAJ8456564.1"/>
    </source>
</evidence>
<dbReference type="EMBL" id="JAPEVG010000662">
    <property type="protein sequence ID" value="KAJ8456564.1"/>
    <property type="molecule type" value="Genomic_DNA"/>
</dbReference>
<gene>
    <name evidence="1" type="ORF">ONZ51_g12049</name>
</gene>
<dbReference type="Gene3D" id="2.60.40.1670">
    <property type="entry name" value="beta-sandwich domain of Sec23/24"/>
    <property type="match status" value="1"/>
</dbReference>
<evidence type="ECO:0000313" key="2">
    <source>
        <dbReference type="Proteomes" id="UP001215151"/>
    </source>
</evidence>
<proteinExistence type="predicted"/>
<accession>A0AAD7TGL4</accession>
<comment type="caution">
    <text evidence="1">The sequence shown here is derived from an EMBL/GenBank/DDBJ whole genome shotgun (WGS) entry which is preliminary data.</text>
</comment>
<name>A0AAD7TGL4_9APHY</name>
<reference evidence="1" key="1">
    <citation type="submission" date="2022-11" db="EMBL/GenBank/DDBJ databases">
        <title>Genome Sequence of Cubamyces cubensis.</title>
        <authorList>
            <person name="Buettner E."/>
        </authorList>
    </citation>
    <scope>NUCLEOTIDE SEQUENCE</scope>
    <source>
        <strain evidence="1">MPL-01</strain>
    </source>
</reference>
<organism evidence="1 2">
    <name type="scientific">Trametes cubensis</name>
    <dbReference type="NCBI Taxonomy" id="1111947"/>
    <lineage>
        <taxon>Eukaryota</taxon>
        <taxon>Fungi</taxon>
        <taxon>Dikarya</taxon>
        <taxon>Basidiomycota</taxon>
        <taxon>Agaricomycotina</taxon>
        <taxon>Agaricomycetes</taxon>
        <taxon>Polyporales</taxon>
        <taxon>Polyporaceae</taxon>
        <taxon>Trametes</taxon>
    </lineage>
</organism>
<sequence length="234" mass="25484">MCLLIAGACETQSNVHDELDTCIITAFDDELHLSPQAKPGVSRSSKNTARRHAEWSPFLLFIPLLLARNDFTEGWRAHHALRGGCGDRRSGIGRISAGKKSPFVGETETSIGQTSAWKANAIVPRTAAGVYFEVITPAGQELQPGSHKLRITTVGRSFAYAGSLSIAPVGQRPHLPALYVPSSQESNDGAAFYCMPIKPDVILLLNTFFRIPVEYEEGQIPGRGEMRELRGVLL</sequence>
<keyword evidence="2" id="KW-1185">Reference proteome</keyword>
<dbReference type="AlphaFoldDB" id="A0AAD7TGL4"/>